<evidence type="ECO:0000256" key="3">
    <source>
        <dbReference type="SAM" id="SignalP"/>
    </source>
</evidence>
<dbReference type="InterPro" id="IPR016201">
    <property type="entry name" value="PSI"/>
</dbReference>
<evidence type="ECO:0000256" key="2">
    <source>
        <dbReference type="SAM" id="Coils"/>
    </source>
</evidence>
<dbReference type="Pfam" id="PF01508">
    <property type="entry name" value="Paramecium_SA"/>
    <property type="match status" value="15"/>
</dbReference>
<feature type="domain" description="PSI" evidence="4">
    <location>
        <begin position="960"/>
        <end position="1005"/>
    </location>
</feature>
<keyword evidence="2" id="KW-0175">Coiled coil</keyword>
<keyword evidence="6" id="KW-1185">Reference proteome</keyword>
<dbReference type="Proteomes" id="UP000689195">
    <property type="component" value="Unassembled WGS sequence"/>
</dbReference>
<comment type="caution">
    <text evidence="5">The sequence shown here is derived from an EMBL/GenBank/DDBJ whole genome shotgun (WGS) entry which is preliminary data.</text>
</comment>
<keyword evidence="1" id="KW-0325">Glycoprotein</keyword>
<feature type="domain" description="PSI" evidence="4">
    <location>
        <begin position="247"/>
        <end position="292"/>
    </location>
</feature>
<evidence type="ECO:0000313" key="6">
    <source>
        <dbReference type="Proteomes" id="UP000689195"/>
    </source>
</evidence>
<evidence type="ECO:0000259" key="4">
    <source>
        <dbReference type="SMART" id="SM00423"/>
    </source>
</evidence>
<dbReference type="SMART" id="SM00639">
    <property type="entry name" value="PSA"/>
    <property type="match status" value="20"/>
</dbReference>
<keyword evidence="3" id="KW-0732">Signal</keyword>
<name>A0A8S1V260_9CILI</name>
<feature type="chain" id="PRO_5035918657" description="PSI domain-containing protein" evidence="3">
    <location>
        <begin position="19"/>
        <end position="1664"/>
    </location>
</feature>
<accession>A0A8S1V260</accession>
<feature type="domain" description="PSI" evidence="4">
    <location>
        <begin position="1309"/>
        <end position="1352"/>
    </location>
</feature>
<feature type="domain" description="PSI" evidence="4">
    <location>
        <begin position="731"/>
        <end position="772"/>
    </location>
</feature>
<evidence type="ECO:0000256" key="1">
    <source>
        <dbReference type="ARBA" id="ARBA00023180"/>
    </source>
</evidence>
<feature type="domain" description="PSI" evidence="4">
    <location>
        <begin position="1120"/>
        <end position="1167"/>
    </location>
</feature>
<feature type="domain" description="PSI" evidence="4">
    <location>
        <begin position="498"/>
        <end position="545"/>
    </location>
</feature>
<evidence type="ECO:0000313" key="5">
    <source>
        <dbReference type="EMBL" id="CAD8171440.1"/>
    </source>
</evidence>
<protein>
    <recommendedName>
        <fullName evidence="4">PSI domain-containing protein</fullName>
    </recommendedName>
</protein>
<feature type="signal peptide" evidence="3">
    <location>
        <begin position="1"/>
        <end position="18"/>
    </location>
</feature>
<organism evidence="5 6">
    <name type="scientific">Paramecium pentaurelia</name>
    <dbReference type="NCBI Taxonomy" id="43138"/>
    <lineage>
        <taxon>Eukaryota</taxon>
        <taxon>Sar</taxon>
        <taxon>Alveolata</taxon>
        <taxon>Ciliophora</taxon>
        <taxon>Intramacronucleata</taxon>
        <taxon>Oligohymenophorea</taxon>
        <taxon>Peniculida</taxon>
        <taxon>Parameciidae</taxon>
        <taxon>Paramecium</taxon>
    </lineage>
</organism>
<gene>
    <name evidence="5" type="ORF">PPENT_87.1.T0550026</name>
</gene>
<dbReference type="SMART" id="SM00423">
    <property type="entry name" value="PSI"/>
    <property type="match status" value="7"/>
</dbReference>
<sequence length="1664" mass="189591">MKFVLLLLYTISFQGILSETVDEKNKCECSKIQTIEECNINCEWNKVAGECQKQTLPLIRTSYCSYQKDKCNKTIGCANYNGICVPFTGCTAIKQNTNQECQQYSEICITDGSKCVEKSVCADYKTRFSCRNNYINYEWQGFCFWDKKECRNAQACNELSFSLKNDAECRKQLSWCTFKLGGGCEDSGELCKDQKIQQQCITNKKGDVKCHWDGQACNDYTCGNITKDCIKNGCSIDKDSKCIDRLDCDKYTTQQSCTYNKQNIQCMWENNTCKIKSCENASTTRQTNQQCQEINSNCITQFGGGCRNNGECDQANNKAGCSQNIRGETCYWNGYQCVLKQCQWAPASFKSVTLCKNFQSNCVYNGSICIEDGCYAQLTQSTCSATGQCQWQGKCDIKTCETAGRDTKYTSHEECQNYLSTCTLNDQGIGCMMIKYSCNQYIKQIQCYQSIQSKCSWYNNQCLESKCEYLNYNTHYQCYNYLNNCTTDGTKCIQLQSLCNSYTSEKSCNINLKKQPCIWQDNQCIEVACDLIPKIENYNTHQKCNSYQSQCTVLKQITGCIVMPVECKLLNQNQCFANKCIYTDGICREKQCSDYKGDITESNCEAFNEGKKCMRGPFLIPNSCVDRVEECQNITNEYQCNGGKDKNNNKCRWLFSYCIKWDQNIIKKVDDKCTNPSTSLDDNFCILNKTCGDTGISTVEYTDEICENYLMSCKKNTASTCVTKTTLNTYECVYYVSKINCVTQSNCYWSITNTCIQLKDECSNLADRDDCEGNKDLSGTFCKWNTVNSACQNICQTLDPVGSKCSTLDSKCVLNNTITDKCIKKRSNCSDYVNSQQCLDDDRCIENSANQCVEKQCTDLTDNLTHQQCNSYKSGCTVAYPGGCSTLLPNCSDYKIQGQCNLNDKSKICYWFESKGCYEKKCSEITYDPLKPKTQCLTFFSDLICNINDLGNACEDLRDSCDKYKNENQCQKQLDGYECMWKDDKCILADCQKIILSNYSHTDCNSQYSQLKCTVNGTNNGCIDLYTNCKKYTTQDQCKKTIFNEDCVWNQLYQQCNFKTCKDEIPQSQKCSDYLSTCIEPQYKCRNFICQDYHFDNDDECKTQNPKCTSNGRYCIQRGTCDQNQYQQACNIDINNRYCGWNSVKKQCSYLQCQEAPVELIYNQDCERYFPNQNCITKLGGGCLIARSCLDYTTQIQCDVSKIFDCIWENEMCRSKVCKDYKSGNLLNCLSKQQNCTTDGQTCVDIKNCSKLSQQNCNIGIEGNCLYLNGRCQPYKNCQSINFTTHQECYNGLQNQCTTDGTKCIPITTCDEYNNQISCIKGIEGDCAWDKSKCSKFTSCDNYYYKTHQECYSINQSCTTDTVSQCIKLLECTNYPFLENCKLDKNGIIKENNLVIQSNKCVWKDNQCNHITCVDLYGIDHSTCYQQLSTCTSDGVKCIIMENTCSYYSSNVCDTAYSKQGKCNFVNSTCSLFDCSIITIENQCKALSHCLFINKLCQFYHKCQEYITEKDCTKGIDGQCVYKNSKCQLMSNCNDTNQQQLCNSKSCYWNSTSTTCQSHTCQTYGLQNPCGYFYNYQMTQITFCAFNNQDSLCKEISPITFNSSDCYTKSLGYFSNRNDTCQSCVYKPQPNITTPINNSTDNDIDKDVGGSIVYVILIGLLIII</sequence>
<proteinExistence type="predicted"/>
<feature type="coiled-coil region" evidence="2">
    <location>
        <begin position="947"/>
        <end position="974"/>
    </location>
</feature>
<reference evidence="5" key="1">
    <citation type="submission" date="2021-01" db="EMBL/GenBank/DDBJ databases">
        <authorList>
            <consortium name="Genoscope - CEA"/>
            <person name="William W."/>
        </authorList>
    </citation>
    <scope>NUCLEOTIDE SEQUENCE</scope>
</reference>
<dbReference type="InterPro" id="IPR002895">
    <property type="entry name" value="Paramecium_SA"/>
</dbReference>
<dbReference type="EMBL" id="CAJJDO010000055">
    <property type="protein sequence ID" value="CAD8171440.1"/>
    <property type="molecule type" value="Genomic_DNA"/>
</dbReference>
<feature type="domain" description="PSI" evidence="4">
    <location>
        <begin position="120"/>
        <end position="170"/>
    </location>
</feature>
<dbReference type="OrthoDB" id="286056at2759"/>